<evidence type="ECO:0000256" key="1">
    <source>
        <dbReference type="ARBA" id="ARBA00010984"/>
    </source>
</evidence>
<dbReference type="Proteomes" id="UP000534107">
    <property type="component" value="Unassembled WGS sequence"/>
</dbReference>
<keyword evidence="4" id="KW-1185">Reference proteome</keyword>
<feature type="compositionally biased region" description="Low complexity" evidence="2">
    <location>
        <begin position="200"/>
        <end position="237"/>
    </location>
</feature>
<protein>
    <submittedName>
        <fullName evidence="3">FA53A protein</fullName>
    </submittedName>
</protein>
<feature type="region of interest" description="Disordered" evidence="2">
    <location>
        <begin position="200"/>
        <end position="277"/>
    </location>
</feature>
<comment type="similarity">
    <text evidence="1">Belongs to the FAM53 family.</text>
</comment>
<dbReference type="Pfam" id="PF15242">
    <property type="entry name" value="FAM53"/>
    <property type="match status" value="1"/>
</dbReference>
<name>A0A7K9H952_9PICI</name>
<dbReference type="OrthoDB" id="10026856at2759"/>
<feature type="compositionally biased region" description="Polar residues" evidence="2">
    <location>
        <begin position="158"/>
        <end position="179"/>
    </location>
</feature>
<feature type="non-terminal residue" evidence="3">
    <location>
        <position position="424"/>
    </location>
</feature>
<dbReference type="AlphaFoldDB" id="A0A7K9H952"/>
<gene>
    <name evidence="3" type="primary">Fam53a</name>
    <name evidence="3" type="ORF">BUCCAP_R01508</name>
</gene>
<reference evidence="3 4" key="1">
    <citation type="submission" date="2019-09" db="EMBL/GenBank/DDBJ databases">
        <title>Bird 10,000 Genomes (B10K) Project - Family phase.</title>
        <authorList>
            <person name="Zhang G."/>
        </authorList>
    </citation>
    <scope>NUCLEOTIDE SEQUENCE [LARGE SCALE GENOMIC DNA]</scope>
    <source>
        <strain evidence="3">B10K-DU-001-16</strain>
        <tissue evidence="3">Muscle</tissue>
    </source>
</reference>
<accession>A0A7K9H952</accession>
<organism evidence="3 4">
    <name type="scientific">Bucco capensis</name>
    <name type="common">collared puffbird</name>
    <dbReference type="NCBI Taxonomy" id="135168"/>
    <lineage>
        <taxon>Eukaryota</taxon>
        <taxon>Metazoa</taxon>
        <taxon>Chordata</taxon>
        <taxon>Craniata</taxon>
        <taxon>Vertebrata</taxon>
        <taxon>Euteleostomi</taxon>
        <taxon>Archelosauria</taxon>
        <taxon>Archosauria</taxon>
        <taxon>Dinosauria</taxon>
        <taxon>Saurischia</taxon>
        <taxon>Theropoda</taxon>
        <taxon>Coelurosauria</taxon>
        <taxon>Aves</taxon>
        <taxon>Neognathae</taxon>
        <taxon>Neoaves</taxon>
        <taxon>Telluraves</taxon>
        <taxon>Coraciimorphae</taxon>
        <taxon>Piciformes</taxon>
        <taxon>Bucconidae</taxon>
        <taxon>Bucco</taxon>
    </lineage>
</organism>
<feature type="compositionally biased region" description="Polar residues" evidence="2">
    <location>
        <begin position="262"/>
        <end position="273"/>
    </location>
</feature>
<dbReference type="GO" id="GO:0006606">
    <property type="term" value="P:protein import into nucleus"/>
    <property type="evidence" value="ECO:0007669"/>
    <property type="project" value="TreeGrafter"/>
</dbReference>
<feature type="region of interest" description="Disordered" evidence="2">
    <location>
        <begin position="135"/>
        <end position="179"/>
    </location>
</feature>
<feature type="non-terminal residue" evidence="3">
    <location>
        <position position="1"/>
    </location>
</feature>
<sequence>MVTLITEKLQNQSLDDLTCKTYNINLYSSEKLNKSGSLFPFDIHEENPWKALNGACPIPTEPSRNSAYPFPLCPFSTAPNGSLQWQPQEPSSTTTSSMVSGWISDLNLNENSSQPLAPPTKRHCRSLSEPDELARCRSPWKPGSSKVWTPISKRRCNSGGSATLQRCNSHGSSTLQRSTSISLPQNTLALNNNNNNGFTIPTFTTSPIPRPSSASSGFVDSSEGSSSSSSARWHSAGPCDFNPRRRLSLSQEHISEKGNLLPSANSTPTSTPELSRRQGLLRCRSQPCVLNEKKSRLKRRREEDVRWNRPSLDFWKMTRTLKNSKSLCSLDYEDDDDDDTQMKTIVSSPCDSNDLMNIITPGSSPIKEHQLAQVRHHGSFQPRDYKQAAAVCESDEDTSDCESTEEGIFPLDCGDLDLEQIENN</sequence>
<evidence type="ECO:0000313" key="3">
    <source>
        <dbReference type="EMBL" id="NXH10411.1"/>
    </source>
</evidence>
<comment type="caution">
    <text evidence="3">The sequence shown here is derived from an EMBL/GenBank/DDBJ whole genome shotgun (WGS) entry which is preliminary data.</text>
</comment>
<dbReference type="PANTHER" id="PTHR28567:SF2">
    <property type="entry name" value="PROTEIN FAM53A"/>
    <property type="match status" value="1"/>
</dbReference>
<dbReference type="EMBL" id="VWZO01001843">
    <property type="protein sequence ID" value="NXH10411.1"/>
    <property type="molecule type" value="Genomic_DNA"/>
</dbReference>
<evidence type="ECO:0000256" key="2">
    <source>
        <dbReference type="SAM" id="MobiDB-lite"/>
    </source>
</evidence>
<dbReference type="PANTHER" id="PTHR28567">
    <property type="entry name" value="PROTEIN FAM53A-LIKE ISOFORM X1"/>
    <property type="match status" value="1"/>
</dbReference>
<dbReference type="InterPro" id="IPR029356">
    <property type="entry name" value="FAM53"/>
</dbReference>
<dbReference type="GO" id="GO:0005634">
    <property type="term" value="C:nucleus"/>
    <property type="evidence" value="ECO:0007669"/>
    <property type="project" value="TreeGrafter"/>
</dbReference>
<proteinExistence type="inferred from homology"/>
<evidence type="ECO:0000313" key="4">
    <source>
        <dbReference type="Proteomes" id="UP000534107"/>
    </source>
</evidence>